<evidence type="ECO:0000313" key="5">
    <source>
        <dbReference type="Proteomes" id="UP000198976"/>
    </source>
</evidence>
<dbReference type="Proteomes" id="UP000198976">
    <property type="component" value="Chromosome I"/>
</dbReference>
<evidence type="ECO:0000313" key="4">
    <source>
        <dbReference type="EMBL" id="SDT93597.1"/>
    </source>
</evidence>
<dbReference type="Gene3D" id="3.10.129.10">
    <property type="entry name" value="Hotdog Thioesterase"/>
    <property type="match status" value="1"/>
</dbReference>
<dbReference type="SUPFAM" id="SSF54637">
    <property type="entry name" value="Thioesterase/thiol ester dehydrase-isomerase"/>
    <property type="match status" value="1"/>
</dbReference>
<dbReference type="CDD" id="cd03443">
    <property type="entry name" value="PaaI_thioesterase"/>
    <property type="match status" value="1"/>
</dbReference>
<dbReference type="PANTHER" id="PTHR43240">
    <property type="entry name" value="1,4-DIHYDROXY-2-NAPHTHOYL-COA THIOESTERASE 1"/>
    <property type="match status" value="1"/>
</dbReference>
<dbReference type="InterPro" id="IPR003736">
    <property type="entry name" value="PAAI_dom"/>
</dbReference>
<dbReference type="PANTHER" id="PTHR43240:SF5">
    <property type="entry name" value="1,4-DIHYDROXY-2-NAPHTHOYL-COA THIOESTERASE 1"/>
    <property type="match status" value="1"/>
</dbReference>
<dbReference type="Pfam" id="PF03061">
    <property type="entry name" value="4HBT"/>
    <property type="match status" value="1"/>
</dbReference>
<keyword evidence="2" id="KW-0378">Hydrolase</keyword>
<evidence type="ECO:0000256" key="2">
    <source>
        <dbReference type="ARBA" id="ARBA00022801"/>
    </source>
</evidence>
<dbReference type="InterPro" id="IPR029069">
    <property type="entry name" value="HotDog_dom_sf"/>
</dbReference>
<protein>
    <submittedName>
        <fullName evidence="4">Uncharacterized domain 1-containing protein</fullName>
    </submittedName>
</protein>
<comment type="similarity">
    <text evidence="1">Belongs to the thioesterase PaaI family.</text>
</comment>
<reference evidence="4 5" key="1">
    <citation type="submission" date="2016-10" db="EMBL/GenBank/DDBJ databases">
        <authorList>
            <person name="Varghese N."/>
            <person name="Submissions S."/>
        </authorList>
    </citation>
    <scope>NUCLEOTIDE SEQUENCE [LARGE SCALE GENOMIC DNA]</scope>
    <source>
        <strain evidence="4 5">DSM 9169</strain>
    </source>
</reference>
<evidence type="ECO:0000259" key="3">
    <source>
        <dbReference type="Pfam" id="PF03061"/>
    </source>
</evidence>
<keyword evidence="5" id="KW-1185">Reference proteome</keyword>
<feature type="domain" description="Thioesterase" evidence="3">
    <location>
        <begin position="40"/>
        <end position="118"/>
    </location>
</feature>
<proteinExistence type="inferred from homology"/>
<dbReference type="EMBL" id="LT629792">
    <property type="protein sequence ID" value="SDT93597.1"/>
    <property type="molecule type" value="Genomic_DNA"/>
</dbReference>
<gene>
    <name evidence="4" type="ORF">SAMN04489714_1042</name>
</gene>
<evidence type="ECO:0000256" key="1">
    <source>
        <dbReference type="ARBA" id="ARBA00008324"/>
    </source>
</evidence>
<dbReference type="NCBIfam" id="TIGR00369">
    <property type="entry name" value="unchar_dom_1"/>
    <property type="match status" value="1"/>
</dbReference>
<dbReference type="InterPro" id="IPR006683">
    <property type="entry name" value="Thioestr_dom"/>
</dbReference>
<accession>A0ABY0V7J0</accession>
<organism evidence="4 5">
    <name type="scientific">Schaalia radingae</name>
    <dbReference type="NCBI Taxonomy" id="131110"/>
    <lineage>
        <taxon>Bacteria</taxon>
        <taxon>Bacillati</taxon>
        <taxon>Actinomycetota</taxon>
        <taxon>Actinomycetes</taxon>
        <taxon>Actinomycetales</taxon>
        <taxon>Actinomycetaceae</taxon>
        <taxon>Schaalia</taxon>
    </lineage>
</organism>
<name>A0ABY0V7J0_9ACTO</name>
<sequence length="132" mass="13575">MVGQHWPGTLMDAMGMEVTQYGPDCTSITMPLEGNTQRIGILHGGASAALAETAGSLAAGAHAYSVGGPDAYVVGVELSISHLRAGTKGPITATTRAAYLGGSSTVHLVSITDGDERLIGTARISNRVLKRR</sequence>